<dbReference type="EMBL" id="GGEC01091592">
    <property type="protein sequence ID" value="MBX72076.1"/>
    <property type="molecule type" value="Transcribed_RNA"/>
</dbReference>
<protein>
    <submittedName>
        <fullName evidence="1">Uncharacterized protein</fullName>
    </submittedName>
</protein>
<proteinExistence type="predicted"/>
<dbReference type="AlphaFoldDB" id="A0A2P2QYH6"/>
<accession>A0A2P2QYH6</accession>
<sequence length="30" mass="3475">MSHLLLLDSLYKLGEESYYIILFSSLSILI</sequence>
<organism evidence="1">
    <name type="scientific">Rhizophora mucronata</name>
    <name type="common">Asiatic mangrove</name>
    <dbReference type="NCBI Taxonomy" id="61149"/>
    <lineage>
        <taxon>Eukaryota</taxon>
        <taxon>Viridiplantae</taxon>
        <taxon>Streptophyta</taxon>
        <taxon>Embryophyta</taxon>
        <taxon>Tracheophyta</taxon>
        <taxon>Spermatophyta</taxon>
        <taxon>Magnoliopsida</taxon>
        <taxon>eudicotyledons</taxon>
        <taxon>Gunneridae</taxon>
        <taxon>Pentapetalae</taxon>
        <taxon>rosids</taxon>
        <taxon>fabids</taxon>
        <taxon>Malpighiales</taxon>
        <taxon>Rhizophoraceae</taxon>
        <taxon>Rhizophora</taxon>
    </lineage>
</organism>
<name>A0A2P2QYH6_RHIMU</name>
<reference evidence="1" key="1">
    <citation type="submission" date="2018-02" db="EMBL/GenBank/DDBJ databases">
        <title>Rhizophora mucronata_Transcriptome.</title>
        <authorList>
            <person name="Meera S.P."/>
            <person name="Sreeshan A."/>
            <person name="Augustine A."/>
        </authorList>
    </citation>
    <scope>NUCLEOTIDE SEQUENCE</scope>
    <source>
        <tissue evidence="1">Leaf</tissue>
    </source>
</reference>
<evidence type="ECO:0000313" key="1">
    <source>
        <dbReference type="EMBL" id="MBX72076.1"/>
    </source>
</evidence>